<dbReference type="Proteomes" id="UP000190959">
    <property type="component" value="Unassembled WGS sequence"/>
</dbReference>
<gene>
    <name evidence="1" type="ORF">CBEIBR21_01085</name>
</gene>
<protein>
    <submittedName>
        <fullName evidence="1">Uncharacterized protein</fullName>
    </submittedName>
</protein>
<organism evidence="1 2">
    <name type="scientific">Clostridium beijerinckii</name>
    <name type="common">Clostridium MP</name>
    <dbReference type="NCBI Taxonomy" id="1520"/>
    <lineage>
        <taxon>Bacteria</taxon>
        <taxon>Bacillati</taxon>
        <taxon>Bacillota</taxon>
        <taxon>Clostridia</taxon>
        <taxon>Eubacteriales</taxon>
        <taxon>Clostridiaceae</taxon>
        <taxon>Clostridium</taxon>
    </lineage>
</organism>
<proteinExistence type="predicted"/>
<sequence>MLKSMLILTMEDCIFYPLIFLRLQYNKIRNGLLRNDPEELIKDWVVNCIDEYIYASTPSEVSKQVI</sequence>
<comment type="caution">
    <text evidence="1">The sequence shown here is derived from an EMBL/GenBank/DDBJ whole genome shotgun (WGS) entry which is preliminary data.</text>
</comment>
<name>A0A1S9NBE5_CLOBE</name>
<evidence type="ECO:0000313" key="1">
    <source>
        <dbReference type="EMBL" id="OOP74792.1"/>
    </source>
</evidence>
<reference evidence="1 2" key="1">
    <citation type="submission" date="2017-02" db="EMBL/GenBank/DDBJ databases">
        <title>Genome sequence of Clostridium beijerinckii Br21.</title>
        <authorList>
            <person name="Fonseca B.C."/>
            <person name="Guazzaroni M.E."/>
            <person name="Riano-Pachon D.M."/>
            <person name="Reginatto V."/>
        </authorList>
    </citation>
    <scope>NUCLEOTIDE SEQUENCE [LARGE SCALE GENOMIC DNA]</scope>
    <source>
        <strain evidence="1 2">Br21</strain>
    </source>
</reference>
<accession>A0A1S9NBE5</accession>
<dbReference type="EMBL" id="MWMH01000001">
    <property type="protein sequence ID" value="OOP74792.1"/>
    <property type="molecule type" value="Genomic_DNA"/>
</dbReference>
<evidence type="ECO:0000313" key="2">
    <source>
        <dbReference type="Proteomes" id="UP000190959"/>
    </source>
</evidence>
<dbReference type="AlphaFoldDB" id="A0A1S9NBE5"/>